<dbReference type="NCBIfam" id="TIGR00636">
    <property type="entry name" value="PduO_Nterm"/>
    <property type="match status" value="1"/>
</dbReference>
<dbReference type="InterPro" id="IPR016030">
    <property type="entry name" value="CblAdoTrfase-like"/>
</dbReference>
<dbReference type="GO" id="GO:0005524">
    <property type="term" value="F:ATP binding"/>
    <property type="evidence" value="ECO:0007669"/>
    <property type="project" value="UniProtKB-UniRule"/>
</dbReference>
<accession>A0A2M8EYH9</accession>
<comment type="similarity">
    <text evidence="4">Belongs to the Cob(I)alamin adenosyltransferase family.</text>
</comment>
<gene>
    <name evidence="6" type="ORF">CO051_03960</name>
</gene>
<evidence type="ECO:0000256" key="3">
    <source>
        <dbReference type="ARBA" id="ARBA00022840"/>
    </source>
</evidence>
<sequence>MSITTKTGDDGTTALFGGSRVVKYDLQIEACGSVDEATSFIGLAIESISEKKIKSELSDIQVHLYLIMAYLSGATLDEARIKKHLLILEKNSTHMEKSLPKLMRFVLPQGSEQTSRFHVARAMVRSSERRVTQFLGSRKIKNDGTKTILKYLNRLSDLLFLYARIFDTNEQTI</sequence>
<evidence type="ECO:0000313" key="7">
    <source>
        <dbReference type="Proteomes" id="UP000231383"/>
    </source>
</evidence>
<organism evidence="6 7">
    <name type="scientific">Candidatus Roizmanbacteria bacterium CG_4_9_14_0_2_um_filter_39_13</name>
    <dbReference type="NCBI Taxonomy" id="1974839"/>
    <lineage>
        <taxon>Bacteria</taxon>
        <taxon>Candidatus Roizmaniibacteriota</taxon>
    </lineage>
</organism>
<dbReference type="Pfam" id="PF01923">
    <property type="entry name" value="Cob_adeno_trans"/>
    <property type="match status" value="1"/>
</dbReference>
<comment type="catalytic activity">
    <reaction evidence="4">
        <text>2 cob(II)alamin + reduced [electron-transfer flavoprotein] + 2 ATP = 2 adenosylcob(III)alamin + 2 triphosphate + oxidized [electron-transfer flavoprotein] + 3 H(+)</text>
        <dbReference type="Rhea" id="RHEA:28671"/>
        <dbReference type="Rhea" id="RHEA-COMP:10685"/>
        <dbReference type="Rhea" id="RHEA-COMP:10686"/>
        <dbReference type="ChEBI" id="CHEBI:15378"/>
        <dbReference type="ChEBI" id="CHEBI:16304"/>
        <dbReference type="ChEBI" id="CHEBI:18036"/>
        <dbReference type="ChEBI" id="CHEBI:18408"/>
        <dbReference type="ChEBI" id="CHEBI:30616"/>
        <dbReference type="ChEBI" id="CHEBI:57692"/>
        <dbReference type="ChEBI" id="CHEBI:58307"/>
        <dbReference type="EC" id="2.5.1.17"/>
    </reaction>
</comment>
<keyword evidence="4" id="KW-0169">Cobalamin biosynthesis</keyword>
<name>A0A2M8EYH9_9BACT</name>
<dbReference type="EMBL" id="PFSC01000108">
    <property type="protein sequence ID" value="PJC31592.1"/>
    <property type="molecule type" value="Genomic_DNA"/>
</dbReference>
<dbReference type="InterPro" id="IPR036451">
    <property type="entry name" value="CblAdoTrfase-like_sf"/>
</dbReference>
<dbReference type="Gene3D" id="1.20.1200.10">
    <property type="entry name" value="Cobalamin adenosyltransferase-like"/>
    <property type="match status" value="1"/>
</dbReference>
<evidence type="ECO:0000256" key="2">
    <source>
        <dbReference type="ARBA" id="ARBA00022741"/>
    </source>
</evidence>
<dbReference type="PANTHER" id="PTHR12213">
    <property type="entry name" value="CORRINOID ADENOSYLTRANSFERASE"/>
    <property type="match status" value="1"/>
</dbReference>
<protein>
    <recommendedName>
        <fullName evidence="4">Corrinoid adenosyltransferase</fullName>
        <ecNumber evidence="4">2.5.1.17</ecNumber>
    </recommendedName>
    <alternativeName>
        <fullName evidence="4">Cob(II)alamin adenosyltransferase</fullName>
    </alternativeName>
    <alternativeName>
        <fullName evidence="4">Cob(II)yrinic acid a,c-diamide adenosyltransferase</fullName>
    </alternativeName>
    <alternativeName>
        <fullName evidence="4">Cobinamide/cobalamin adenosyltransferase</fullName>
    </alternativeName>
</protein>
<dbReference type="AlphaFoldDB" id="A0A2M8EYH9"/>
<comment type="caution">
    <text evidence="6">The sequence shown here is derived from an EMBL/GenBank/DDBJ whole genome shotgun (WGS) entry which is preliminary data.</text>
</comment>
<dbReference type="EC" id="2.5.1.17" evidence="4"/>
<feature type="domain" description="Cobalamin adenosyltransferase-like" evidence="5">
    <location>
        <begin position="3"/>
        <end position="165"/>
    </location>
</feature>
<dbReference type="GO" id="GO:0008817">
    <property type="term" value="F:corrinoid adenosyltransferase activity"/>
    <property type="evidence" value="ECO:0007669"/>
    <property type="project" value="UniProtKB-UniRule"/>
</dbReference>
<comment type="catalytic activity">
    <reaction evidence="4">
        <text>2 cob(II)yrinate a,c diamide + reduced [electron-transfer flavoprotein] + 2 ATP = 2 adenosylcob(III)yrinate a,c-diamide + 2 triphosphate + oxidized [electron-transfer flavoprotein] + 3 H(+)</text>
        <dbReference type="Rhea" id="RHEA:11528"/>
        <dbReference type="Rhea" id="RHEA-COMP:10685"/>
        <dbReference type="Rhea" id="RHEA-COMP:10686"/>
        <dbReference type="ChEBI" id="CHEBI:15378"/>
        <dbReference type="ChEBI" id="CHEBI:18036"/>
        <dbReference type="ChEBI" id="CHEBI:30616"/>
        <dbReference type="ChEBI" id="CHEBI:57692"/>
        <dbReference type="ChEBI" id="CHEBI:58307"/>
        <dbReference type="ChEBI" id="CHEBI:58503"/>
        <dbReference type="ChEBI" id="CHEBI:58537"/>
        <dbReference type="EC" id="2.5.1.17"/>
    </reaction>
</comment>
<keyword evidence="2 4" id="KW-0547">Nucleotide-binding</keyword>
<proteinExistence type="inferred from homology"/>
<reference evidence="7" key="1">
    <citation type="submission" date="2017-09" db="EMBL/GenBank/DDBJ databases">
        <title>Depth-based differentiation of microbial function through sediment-hosted aquifers and enrichment of novel symbionts in the deep terrestrial subsurface.</title>
        <authorList>
            <person name="Probst A.J."/>
            <person name="Ladd B."/>
            <person name="Jarett J.K."/>
            <person name="Geller-Mcgrath D.E."/>
            <person name="Sieber C.M.K."/>
            <person name="Emerson J.B."/>
            <person name="Anantharaman K."/>
            <person name="Thomas B.C."/>
            <person name="Malmstrom R."/>
            <person name="Stieglmeier M."/>
            <person name="Klingl A."/>
            <person name="Woyke T."/>
            <person name="Ryan C.M."/>
            <person name="Banfield J.F."/>
        </authorList>
    </citation>
    <scope>NUCLEOTIDE SEQUENCE [LARGE SCALE GENOMIC DNA]</scope>
</reference>
<comment type="pathway">
    <text evidence="4">Cofactor biosynthesis; adenosylcobalamin biosynthesis; adenosylcobalamin from cob(II)yrinate a,c-diamide: step 2/7.</text>
</comment>
<dbReference type="UniPathway" id="UPA00148">
    <property type="reaction ID" value="UER00233"/>
</dbReference>
<dbReference type="PANTHER" id="PTHR12213:SF0">
    <property type="entry name" value="CORRINOID ADENOSYLTRANSFERASE MMAB"/>
    <property type="match status" value="1"/>
</dbReference>
<keyword evidence="1 4" id="KW-0808">Transferase</keyword>
<dbReference type="Proteomes" id="UP000231383">
    <property type="component" value="Unassembled WGS sequence"/>
</dbReference>
<evidence type="ECO:0000256" key="4">
    <source>
        <dbReference type="RuleBase" id="RU366026"/>
    </source>
</evidence>
<dbReference type="SUPFAM" id="SSF89028">
    <property type="entry name" value="Cobalamin adenosyltransferase-like"/>
    <property type="match status" value="1"/>
</dbReference>
<evidence type="ECO:0000256" key="1">
    <source>
        <dbReference type="ARBA" id="ARBA00022679"/>
    </source>
</evidence>
<dbReference type="InterPro" id="IPR029499">
    <property type="entry name" value="PduO-typ"/>
</dbReference>
<dbReference type="GO" id="GO:0009236">
    <property type="term" value="P:cobalamin biosynthetic process"/>
    <property type="evidence" value="ECO:0007669"/>
    <property type="project" value="UniProtKB-UniRule"/>
</dbReference>
<keyword evidence="3 4" id="KW-0067">ATP-binding</keyword>
<evidence type="ECO:0000259" key="5">
    <source>
        <dbReference type="Pfam" id="PF01923"/>
    </source>
</evidence>
<evidence type="ECO:0000313" key="6">
    <source>
        <dbReference type="EMBL" id="PJC31592.1"/>
    </source>
</evidence>